<keyword evidence="2" id="KW-0808">Transferase</keyword>
<dbReference type="Proteomes" id="UP000634672">
    <property type="component" value="Unassembled WGS sequence"/>
</dbReference>
<evidence type="ECO:0000256" key="1">
    <source>
        <dbReference type="ARBA" id="ARBA00022676"/>
    </source>
</evidence>
<comment type="caution">
    <text evidence="4">The sequence shown here is derived from an EMBL/GenBank/DDBJ whole genome shotgun (WGS) entry which is preliminary data.</text>
</comment>
<evidence type="ECO:0000256" key="2">
    <source>
        <dbReference type="ARBA" id="ARBA00022679"/>
    </source>
</evidence>
<dbReference type="Gene3D" id="3.90.550.10">
    <property type="entry name" value="Spore Coat Polysaccharide Biosynthesis Protein SpsA, Chain A"/>
    <property type="match status" value="1"/>
</dbReference>
<dbReference type="EMBL" id="JACOPB010000012">
    <property type="protein sequence ID" value="MBC5710557.1"/>
    <property type="molecule type" value="Genomic_DNA"/>
</dbReference>
<reference evidence="4 5" key="1">
    <citation type="submission" date="2020-08" db="EMBL/GenBank/DDBJ databases">
        <title>Genome public.</title>
        <authorList>
            <person name="Liu C."/>
            <person name="Sun Q."/>
        </authorList>
    </citation>
    <scope>NUCLEOTIDE SEQUENCE [LARGE SCALE GENOMIC DNA]</scope>
    <source>
        <strain evidence="4 5">NSJ-66</strain>
    </source>
</reference>
<dbReference type="RefSeq" id="WP_187023333.1">
    <property type="nucleotide sequence ID" value="NZ_JACOPB010000012.1"/>
</dbReference>
<name>A0ABR7HBJ1_9FIRM</name>
<organism evidence="4 5">
    <name type="scientific">Hungatella hominis</name>
    <dbReference type="NCBI Taxonomy" id="2763050"/>
    <lineage>
        <taxon>Bacteria</taxon>
        <taxon>Bacillati</taxon>
        <taxon>Bacillota</taxon>
        <taxon>Clostridia</taxon>
        <taxon>Lachnospirales</taxon>
        <taxon>Lachnospiraceae</taxon>
        <taxon>Hungatella</taxon>
    </lineage>
</organism>
<accession>A0ABR7HBJ1</accession>
<evidence type="ECO:0000313" key="4">
    <source>
        <dbReference type="EMBL" id="MBC5710557.1"/>
    </source>
</evidence>
<evidence type="ECO:0000259" key="3">
    <source>
        <dbReference type="Pfam" id="PF00535"/>
    </source>
</evidence>
<dbReference type="Pfam" id="PF00535">
    <property type="entry name" value="Glycos_transf_2"/>
    <property type="match status" value="1"/>
</dbReference>
<feature type="domain" description="Glycosyltransferase 2-like" evidence="3">
    <location>
        <begin position="5"/>
        <end position="133"/>
    </location>
</feature>
<dbReference type="PANTHER" id="PTHR22916">
    <property type="entry name" value="GLYCOSYLTRANSFERASE"/>
    <property type="match status" value="1"/>
</dbReference>
<dbReference type="InterPro" id="IPR001173">
    <property type="entry name" value="Glyco_trans_2-like"/>
</dbReference>
<evidence type="ECO:0000313" key="5">
    <source>
        <dbReference type="Proteomes" id="UP000634672"/>
    </source>
</evidence>
<gene>
    <name evidence="4" type="ORF">H8S75_21655</name>
</gene>
<keyword evidence="5" id="KW-1185">Reference proteome</keyword>
<dbReference type="SUPFAM" id="SSF53448">
    <property type="entry name" value="Nucleotide-diphospho-sugar transferases"/>
    <property type="match status" value="1"/>
</dbReference>
<dbReference type="PANTHER" id="PTHR22916:SF51">
    <property type="entry name" value="GLYCOSYLTRANSFERASE EPSH-RELATED"/>
    <property type="match status" value="1"/>
</dbReference>
<keyword evidence="1" id="KW-0328">Glycosyltransferase</keyword>
<protein>
    <submittedName>
        <fullName evidence="4">Glycosyltransferase family 2 protein</fullName>
    </submittedName>
</protein>
<dbReference type="InterPro" id="IPR029044">
    <property type="entry name" value="Nucleotide-diphossugar_trans"/>
</dbReference>
<sequence length="342" mass="39476">MKKVSIIAPVYNVEKYIKRCIDSILEQTYSDIEVILVDDGSKDSTGKICDEYAVSDQRIKVVHKENGGLGFARNSGLEVATGDFVTFIDGDDSITNDHIKKMVKALEKDDADTCLAGHTKIYADSRVEHINVCAGKIFKGEEVKNEILTRMVGSNPDGSDYIEMSVCMVLLSKKIIDEFGLRFHSERDFISEDLIFDFDYYPRSKKAVVIDDVGYYYYDNEGSLTTKYNPKRFEKQKEMTREVIERAKYIGIYEKCEQRILNTFVSISRYCIKLEQKFSNNSYKTYKTNATKILKDAFLQKALTDIDNGNIPIKSRIVNIMMNRQWRFLLWLTMSFKNRYGI</sequence>
<dbReference type="CDD" id="cd00761">
    <property type="entry name" value="Glyco_tranf_GTA_type"/>
    <property type="match status" value="1"/>
</dbReference>
<proteinExistence type="predicted"/>